<feature type="transmembrane region" description="Helical" evidence="1">
    <location>
        <begin position="77"/>
        <end position="96"/>
    </location>
</feature>
<keyword evidence="1" id="KW-0812">Transmembrane</keyword>
<sequence length="376" mass="43904">MLAYFRRKRSIKEWLYFSVHLLHFLTVLGFLWAGIVEFIRNPPFFDAYGDAATRNSLPEGLFENDPRTLDKSQSLRLMDLPILFILIAYASVCCWLKFKGLSWLLTGCFTLTILCFWMVNYWAYKFFDWRYFPSRNLGLDVQVLTIALSATCIFMVLFYERKKMPIKFKSSLPVRPLGKIHIASNFLAIYLVTFTCLILWFSKLYVSWACFKNHDDVMSLCERTTMVQCYPCNSCNTTGLKKCVKDKHKMYHCLSYIEDVSKKKGSFCIFNYNISIYTFLTVFAYVGGLVVFLSTFYRIVMHYFLRLVFLIIHWFTDRHGRQAENIQPHPSNSLHVHEGALSPYDYMNETDDSMSIQIVDKDLPSESGGDLVDAMT</sequence>
<feature type="transmembrane region" description="Helical" evidence="1">
    <location>
        <begin position="143"/>
        <end position="159"/>
    </location>
</feature>
<feature type="transmembrane region" description="Helical" evidence="1">
    <location>
        <begin position="180"/>
        <end position="201"/>
    </location>
</feature>
<evidence type="ECO:0000313" key="3">
    <source>
        <dbReference type="Proteomes" id="UP000887567"/>
    </source>
</evidence>
<dbReference type="AlphaFoldDB" id="A0A913WV10"/>
<name>A0A913WV10_EXADI</name>
<reference evidence="2" key="1">
    <citation type="submission" date="2022-11" db="UniProtKB">
        <authorList>
            <consortium name="EnsemblMetazoa"/>
        </authorList>
    </citation>
    <scope>IDENTIFICATION</scope>
</reference>
<feature type="transmembrane region" description="Helical" evidence="1">
    <location>
        <begin position="14"/>
        <end position="35"/>
    </location>
</feature>
<keyword evidence="1" id="KW-1133">Transmembrane helix</keyword>
<dbReference type="OrthoDB" id="6020371at2759"/>
<proteinExistence type="predicted"/>
<dbReference type="EnsemblMetazoa" id="XM_021038881.2">
    <property type="protein sequence ID" value="XP_020894540.1"/>
    <property type="gene ID" value="LOC110233584"/>
</dbReference>
<dbReference type="OMA" id="WLKFKGL"/>
<evidence type="ECO:0000313" key="2">
    <source>
        <dbReference type="EnsemblMetazoa" id="XP_020894540.1"/>
    </source>
</evidence>
<keyword evidence="3" id="KW-1185">Reference proteome</keyword>
<protein>
    <submittedName>
        <fullName evidence="2">Uncharacterized protein</fullName>
    </submittedName>
</protein>
<dbReference type="GeneID" id="110233584"/>
<dbReference type="Proteomes" id="UP000887567">
    <property type="component" value="Unplaced"/>
</dbReference>
<feature type="transmembrane region" description="Helical" evidence="1">
    <location>
        <begin position="274"/>
        <end position="297"/>
    </location>
</feature>
<accession>A0A913WV10</accession>
<evidence type="ECO:0000256" key="1">
    <source>
        <dbReference type="SAM" id="Phobius"/>
    </source>
</evidence>
<feature type="transmembrane region" description="Helical" evidence="1">
    <location>
        <begin position="103"/>
        <end position="123"/>
    </location>
</feature>
<dbReference type="KEGG" id="epa:110233584"/>
<keyword evidence="1" id="KW-0472">Membrane</keyword>
<organism evidence="2 3">
    <name type="scientific">Exaiptasia diaphana</name>
    <name type="common">Tropical sea anemone</name>
    <name type="synonym">Aiptasia pulchella</name>
    <dbReference type="NCBI Taxonomy" id="2652724"/>
    <lineage>
        <taxon>Eukaryota</taxon>
        <taxon>Metazoa</taxon>
        <taxon>Cnidaria</taxon>
        <taxon>Anthozoa</taxon>
        <taxon>Hexacorallia</taxon>
        <taxon>Actiniaria</taxon>
        <taxon>Aiptasiidae</taxon>
        <taxon>Exaiptasia</taxon>
    </lineage>
</organism>
<dbReference type="RefSeq" id="XP_020894540.1">
    <property type="nucleotide sequence ID" value="XM_021038881.2"/>
</dbReference>